<evidence type="ECO:0000313" key="3">
    <source>
        <dbReference type="Proteomes" id="UP000189933"/>
    </source>
</evidence>
<reference evidence="3" key="1">
    <citation type="submission" date="2017-02" db="EMBL/GenBank/DDBJ databases">
        <authorList>
            <person name="Varghese N."/>
            <person name="Submissions S."/>
        </authorList>
    </citation>
    <scope>NUCLEOTIDE SEQUENCE [LARGE SCALE GENOMIC DNA]</scope>
    <source>
        <strain evidence="3">DSM 16521</strain>
    </source>
</reference>
<dbReference type="EMBL" id="FUXM01000011">
    <property type="protein sequence ID" value="SJZ90439.1"/>
    <property type="molecule type" value="Genomic_DNA"/>
</dbReference>
<dbReference type="Gene3D" id="1.20.950.20">
    <property type="entry name" value="Transmembrane di-heme cytochromes, Chain C"/>
    <property type="match status" value="1"/>
</dbReference>
<keyword evidence="3" id="KW-1185">Reference proteome</keyword>
<dbReference type="Proteomes" id="UP000189933">
    <property type="component" value="Unassembled WGS sequence"/>
</dbReference>
<keyword evidence="1" id="KW-0472">Membrane</keyword>
<gene>
    <name evidence="2" type="ORF">SAMN02745885_01262</name>
</gene>
<dbReference type="AlphaFoldDB" id="A0A1T4PG32"/>
<dbReference type="RefSeq" id="WP_078665341.1">
    <property type="nucleotide sequence ID" value="NZ_FUXM01000011.1"/>
</dbReference>
<keyword evidence="1" id="KW-0812">Transmembrane</keyword>
<feature type="transmembrane region" description="Helical" evidence="1">
    <location>
        <begin position="114"/>
        <end position="140"/>
    </location>
</feature>
<evidence type="ECO:0000256" key="1">
    <source>
        <dbReference type="SAM" id="Phobius"/>
    </source>
</evidence>
<protein>
    <submittedName>
        <fullName evidence="2">Cytochrome b subunit of formate dehydrogenase</fullName>
    </submittedName>
</protein>
<sequence length="153" mass="17013">MKEIKLDFLLHWLYAVVFGLLLISGLVLMGAKTGWLMDYQLAWADYLHRTLAAVFILLTLVAVFIEVTKLSGHYQGSTAWLVVKKSGMGIFVLVSTLLFAFSGILIWVCEGFSHVTLAFAVVIHDLLTLISVPVIIWHIYDKAHGLPLELGEG</sequence>
<name>A0A1T4PG32_9FIRM</name>
<dbReference type="GO" id="GO:0016020">
    <property type="term" value="C:membrane"/>
    <property type="evidence" value="ECO:0007669"/>
    <property type="project" value="InterPro"/>
</dbReference>
<dbReference type="GO" id="GO:0022904">
    <property type="term" value="P:respiratory electron transport chain"/>
    <property type="evidence" value="ECO:0007669"/>
    <property type="project" value="InterPro"/>
</dbReference>
<dbReference type="OrthoDB" id="2082105at2"/>
<dbReference type="SUPFAM" id="SSF81342">
    <property type="entry name" value="Transmembrane di-heme cytochromes"/>
    <property type="match status" value="1"/>
</dbReference>
<keyword evidence="1" id="KW-1133">Transmembrane helix</keyword>
<dbReference type="InterPro" id="IPR016174">
    <property type="entry name" value="Di-haem_cyt_TM"/>
</dbReference>
<feature type="transmembrane region" description="Helical" evidence="1">
    <location>
        <begin position="88"/>
        <end position="108"/>
    </location>
</feature>
<feature type="transmembrane region" description="Helical" evidence="1">
    <location>
        <begin position="46"/>
        <end position="67"/>
    </location>
</feature>
<accession>A0A1T4PG32</accession>
<organism evidence="2 3">
    <name type="scientific">Carboxydocella sporoproducens DSM 16521</name>
    <dbReference type="NCBI Taxonomy" id="1121270"/>
    <lineage>
        <taxon>Bacteria</taxon>
        <taxon>Bacillati</taxon>
        <taxon>Bacillota</taxon>
        <taxon>Clostridia</taxon>
        <taxon>Eubacteriales</taxon>
        <taxon>Clostridiales Family XVI. Incertae Sedis</taxon>
        <taxon>Carboxydocella</taxon>
    </lineage>
</organism>
<evidence type="ECO:0000313" key="2">
    <source>
        <dbReference type="EMBL" id="SJZ90439.1"/>
    </source>
</evidence>
<proteinExistence type="predicted"/>
<feature type="transmembrane region" description="Helical" evidence="1">
    <location>
        <begin position="12"/>
        <end position="31"/>
    </location>
</feature>